<dbReference type="InterPro" id="IPR027417">
    <property type="entry name" value="P-loop_NTPase"/>
</dbReference>
<evidence type="ECO:0000313" key="1">
    <source>
        <dbReference type="EMBL" id="CAB4125846.1"/>
    </source>
</evidence>
<dbReference type="SUPFAM" id="SSF52540">
    <property type="entry name" value="P-loop containing nucleoside triphosphate hydrolases"/>
    <property type="match status" value="1"/>
</dbReference>
<proteinExistence type="predicted"/>
<gene>
    <name evidence="2" type="ORF">UFOVP181_392</name>
    <name evidence="1" type="ORF">UFOVP57_247</name>
</gene>
<evidence type="ECO:0000313" key="2">
    <source>
        <dbReference type="EMBL" id="CAB5209265.1"/>
    </source>
</evidence>
<dbReference type="EMBL" id="LR798231">
    <property type="protein sequence ID" value="CAB5209265.1"/>
    <property type="molecule type" value="Genomic_DNA"/>
</dbReference>
<evidence type="ECO:0008006" key="3">
    <source>
        <dbReference type="Google" id="ProtNLM"/>
    </source>
</evidence>
<dbReference type="Gene3D" id="3.40.50.300">
    <property type="entry name" value="P-loop containing nucleotide triphosphate hydrolases"/>
    <property type="match status" value="1"/>
</dbReference>
<reference evidence="2" key="1">
    <citation type="submission" date="2020-05" db="EMBL/GenBank/DDBJ databases">
        <authorList>
            <person name="Chiriac C."/>
            <person name="Salcher M."/>
            <person name="Ghai R."/>
            <person name="Kavagutti S V."/>
        </authorList>
    </citation>
    <scope>NUCLEOTIDE SEQUENCE</scope>
</reference>
<protein>
    <recommendedName>
        <fullName evidence="3">Deoxynucleoside monophosphate kinase</fullName>
    </recommendedName>
</protein>
<name>A0A6J7WJB8_9CAUD</name>
<sequence length="230" mass="26412">MIIGVCGFIGSGKDTIADYLTNFHGFRRESFANSLKDAVSSVFGWDRTLLEGRTKQAREWREQMDPWWTNRLDRVITPRWVLQYWGTEVCRKGFHDDMWIASLENKLRNSTDDIVISDCRFPNEIKSIREAGGIVIRVKRGEDPDWYKDACDMNAGDKCLNYSRAKTRMEALNIHASETAWCGTKFDAVLTNDGTIDDLMNKVKDLVQDRLVSNESLPYEEPADSLNIQS</sequence>
<accession>A0A6J7WJB8</accession>
<dbReference type="EMBL" id="LR796187">
    <property type="protein sequence ID" value="CAB4125846.1"/>
    <property type="molecule type" value="Genomic_DNA"/>
</dbReference>
<organism evidence="2">
    <name type="scientific">uncultured Caudovirales phage</name>
    <dbReference type="NCBI Taxonomy" id="2100421"/>
    <lineage>
        <taxon>Viruses</taxon>
        <taxon>Duplodnaviria</taxon>
        <taxon>Heunggongvirae</taxon>
        <taxon>Uroviricota</taxon>
        <taxon>Caudoviricetes</taxon>
        <taxon>Peduoviridae</taxon>
        <taxon>Maltschvirus</taxon>
        <taxon>Maltschvirus maltsch</taxon>
    </lineage>
</organism>